<organism evidence="1 2">
    <name type="scientific">Rhodopseudomonas palustris</name>
    <dbReference type="NCBI Taxonomy" id="1076"/>
    <lineage>
        <taxon>Bacteria</taxon>
        <taxon>Pseudomonadati</taxon>
        <taxon>Pseudomonadota</taxon>
        <taxon>Alphaproteobacteria</taxon>
        <taxon>Hyphomicrobiales</taxon>
        <taxon>Nitrobacteraceae</taxon>
        <taxon>Rhodopseudomonas</taxon>
    </lineage>
</organism>
<dbReference type="RefSeq" id="WP_264076458.1">
    <property type="nucleotide sequence ID" value="NZ_CP076676.1"/>
</dbReference>
<dbReference type="Pfam" id="PF17419">
    <property type="entry name" value="MauJ"/>
    <property type="match status" value="1"/>
</dbReference>
<sequence length="475" mass="54006">MYAKNLARILGLLSQKCDVSSSTLQELDERFKSLRGYGRLPRGRERREEQLSHEQIAAAIFGLVAVHPGWAGHVAIILQGLRPVGGTDASFFMAETLGQVVAKLLTDKEARKAFTRMTLTVAETGMNSHGGAEVVYQNNGEKRRAYFVPKEAVSLLSPGREIGFDPDRDRLNAPSMRETSFTQEFFRRLAQECELAEKFPAPPDGDGSEYDAEEAERERYRKLGVHNGSRFLNVGVDNQVTWPKEETLIKFDQYHLVLMPKTKENVQSVHVDLTANRLDDRSAMTVINRFLSVMAWCDDNFAIAEHGWSGNPVPVPVSKRDLAFTTAHDYVFDRKIPDSEEARRALALYREARNAQQNGFISYAVLNYYKIIEIQNHGKEPVRRWFRTHFEALRNESKKDDVERFLALCGNEPPHEYIHNSCRIAVAHAGKRSKSDPDDAHEIVRLHTAARVMHLLARRFIEQEFAISDLMYSGT</sequence>
<dbReference type="InterPro" id="IPR035383">
    <property type="entry name" value="MauJ"/>
</dbReference>
<protein>
    <recommendedName>
        <fullName evidence="3">Apea-like HEPN domain-containing protein</fullName>
    </recommendedName>
</protein>
<name>A0AAX3E415_RHOPL</name>
<dbReference type="AlphaFoldDB" id="A0AAX3E415"/>
<dbReference type="Proteomes" id="UP001163166">
    <property type="component" value="Chromosome"/>
</dbReference>
<evidence type="ECO:0008006" key="3">
    <source>
        <dbReference type="Google" id="ProtNLM"/>
    </source>
</evidence>
<evidence type="ECO:0000313" key="2">
    <source>
        <dbReference type="Proteomes" id="UP001163166"/>
    </source>
</evidence>
<dbReference type="EMBL" id="CP076676">
    <property type="protein sequence ID" value="UYO41816.1"/>
    <property type="molecule type" value="Genomic_DNA"/>
</dbReference>
<evidence type="ECO:0000313" key="1">
    <source>
        <dbReference type="EMBL" id="UYO41816.1"/>
    </source>
</evidence>
<accession>A0AAX3E415</accession>
<reference evidence="1" key="1">
    <citation type="journal article" date="2022" name="Biol. Control">
        <title>In silico genomic analysis of Rhodopseudomonas palustris strains revealed potential biocontrol agents and crop yield enhancers.</title>
        <authorList>
            <person name="Surachat K."/>
            <person name="Kantachote D."/>
            <person name="Deachamag P."/>
            <person name="Wonglapsuwan M."/>
        </authorList>
    </citation>
    <scope>NUCLEOTIDE SEQUENCE</scope>
    <source>
        <strain evidence="1">TLS06</strain>
    </source>
</reference>
<gene>
    <name evidence="1" type="ORF">KQX62_11200</name>
</gene>
<proteinExistence type="predicted"/>